<dbReference type="PaxDb" id="547559-Nmag_1317"/>
<dbReference type="EMBL" id="CP001932">
    <property type="protein sequence ID" value="ADD04896.1"/>
    <property type="molecule type" value="Genomic_DNA"/>
</dbReference>
<reference evidence="1 3" key="2">
    <citation type="journal article" date="2012" name="BMC Genomics">
        <title>A comparative genomics perspective on the genetic content of the alkaliphilic haloarchaeon Natrialba magadii ATCC 43099T.</title>
        <authorList>
            <person name="Siddaramappa S."/>
            <person name="Challacombe J.F."/>
            <person name="Decastro R.E."/>
            <person name="Pfeiffer F."/>
            <person name="Sastre D.E."/>
            <person name="Gimenez M.I."/>
            <person name="Paggi R.A."/>
            <person name="Detter J.C."/>
            <person name="Davenport K.W."/>
            <person name="Goodwin L.A."/>
            <person name="Kyrpides N."/>
            <person name="Tapia R."/>
            <person name="Pitluck S."/>
            <person name="Lucas S."/>
            <person name="Woyke T."/>
            <person name="Maupin-Furlow J.A."/>
        </authorList>
    </citation>
    <scope>NUCLEOTIDE SEQUENCE [LARGE SCALE GENOMIC DNA]</scope>
    <source>
        <strain evidence="1">ATCC 43099</strain>
        <strain evidence="3">ATCC 43099 / DSM 3394 / CCM 3739 / CIP 104546 / IAM 13178 / JCM 8861 / NBRC 102185 / NCIMB 2190 / MS3</strain>
    </source>
</reference>
<dbReference type="AlphaFoldDB" id="D3SSV0"/>
<evidence type="ECO:0000313" key="2">
    <source>
        <dbReference type="EMBL" id="ELY23945.1"/>
    </source>
</evidence>
<dbReference type="Proteomes" id="UP000001879">
    <property type="component" value="Chromosome"/>
</dbReference>
<dbReference type="InterPro" id="IPR058716">
    <property type="entry name" value="WNWW_dom-containing"/>
</dbReference>
<evidence type="ECO:0000313" key="3">
    <source>
        <dbReference type="Proteomes" id="UP000001879"/>
    </source>
</evidence>
<protein>
    <submittedName>
        <fullName evidence="1">Uncharacterized protein</fullName>
    </submittedName>
</protein>
<dbReference type="Proteomes" id="UP000011543">
    <property type="component" value="Unassembled WGS sequence"/>
</dbReference>
<dbReference type="eggNOG" id="arCOG06313">
    <property type="taxonomic scope" value="Archaea"/>
</dbReference>
<reference evidence="1" key="4">
    <citation type="submission" date="2016-09" db="EMBL/GenBank/DDBJ databases">
        <authorList>
            <person name="Pfeiffer F."/>
        </authorList>
    </citation>
    <scope>NUCLEOTIDE SEQUENCE</scope>
    <source>
        <strain evidence="1">ATCC 43099</strain>
    </source>
</reference>
<dbReference type="PATRIC" id="fig|547559.17.peg.3768"/>
<name>D3SSV0_NATMM</name>
<dbReference type="KEGG" id="nmg:Nmag_1317"/>
<dbReference type="EMBL" id="AOHS01000060">
    <property type="protein sequence ID" value="ELY23945.1"/>
    <property type="molecule type" value="Genomic_DNA"/>
</dbReference>
<keyword evidence="3" id="KW-1185">Reference proteome</keyword>
<dbReference type="OrthoDB" id="197908at2157"/>
<reference evidence="2 4" key="3">
    <citation type="journal article" date="2014" name="PLoS Genet.">
        <title>Phylogenetically driven sequencing of extremely halophilic archaea reveals strategies for static and dynamic osmo-response.</title>
        <authorList>
            <person name="Becker E.A."/>
            <person name="Seitzer P.M."/>
            <person name="Tritt A."/>
            <person name="Larsen D."/>
            <person name="Krusor M."/>
            <person name="Yao A.I."/>
            <person name="Wu D."/>
            <person name="Madern D."/>
            <person name="Eisen J.A."/>
            <person name="Darling A.E."/>
            <person name="Facciotti M.T."/>
        </authorList>
    </citation>
    <scope>NUCLEOTIDE SEQUENCE [LARGE SCALE GENOMIC DNA]</scope>
    <source>
        <strain evidence="4">ATCC 43099 / DSM 3394 / CCM 3739 / CIP 104546 / IAM 13178 / JCM 8861 / NBRC 102185 / NCIMB 2190 / MS3</strain>
        <strain evidence="2">MS-3</strain>
    </source>
</reference>
<dbReference type="GeneID" id="8824149"/>
<gene>
    <name evidence="1" type="ordered locus">Nmag_1317</name>
    <name evidence="2" type="ORF">C500_19105</name>
</gene>
<evidence type="ECO:0000313" key="4">
    <source>
        <dbReference type="Proteomes" id="UP000011543"/>
    </source>
</evidence>
<dbReference type="HOGENOM" id="CLU_165238_0_0_2"/>
<organism evidence="1 3">
    <name type="scientific">Natrialba magadii (strain ATCC 43099 / DSM 3394 / CCM 3739 / CIP 104546 / IAM 13178 / JCM 8861 / NBRC 102185 / NCIMB 2190 / MS3)</name>
    <name type="common">Natronobacterium magadii</name>
    <dbReference type="NCBI Taxonomy" id="547559"/>
    <lineage>
        <taxon>Archaea</taxon>
        <taxon>Methanobacteriati</taxon>
        <taxon>Methanobacteriota</taxon>
        <taxon>Stenosarchaea group</taxon>
        <taxon>Halobacteria</taxon>
        <taxon>Halobacteriales</taxon>
        <taxon>Natrialbaceae</taxon>
        <taxon>Natrialba</taxon>
    </lineage>
</organism>
<dbReference type="RefSeq" id="WP_004267949.1">
    <property type="nucleotide sequence ID" value="NC_013922.1"/>
</dbReference>
<accession>D3SSV0</accession>
<reference evidence="3" key="1">
    <citation type="submission" date="2010-02" db="EMBL/GenBank/DDBJ databases">
        <title>Complete sequence of chromosome of Natrialba magadii ATCC 43099.</title>
        <authorList>
            <consortium name="US DOE Joint Genome Institute"/>
            <person name="Lucas S."/>
            <person name="Copeland A."/>
            <person name="Lapidus A."/>
            <person name="Cheng J.-F."/>
            <person name="Bruce D."/>
            <person name="Goodwin L."/>
            <person name="Pitluck S."/>
            <person name="Davenport K."/>
            <person name="Saunders E."/>
            <person name="Detter J.C."/>
            <person name="Han C."/>
            <person name="Tapia R."/>
            <person name="Land M."/>
            <person name="Hauser L."/>
            <person name="Kyrpides N."/>
            <person name="Mikhailova N."/>
            <person name="De Castro R.E."/>
            <person name="Maupin-Furlow J.A."/>
            <person name="Woyke T."/>
        </authorList>
    </citation>
    <scope>NUCLEOTIDE SEQUENCE [LARGE SCALE GENOMIC DNA]</scope>
    <source>
        <strain evidence="3">ATCC 43099 / DSM 3394 / CCM 3739 / CIP 104546 / IAM 13178 / JCM 8861 / NBRC 102185 / NCIMB 2190 / MS3</strain>
    </source>
</reference>
<evidence type="ECO:0000313" key="1">
    <source>
        <dbReference type="EMBL" id="ADD04896.1"/>
    </source>
</evidence>
<sequence length="92" mass="10077">MALDPDRLDELLAAAFAGGAAERRVVVRQAVDLDDSGQYERDCDVTLTAAVVVDELGDAPDESVVNRWNWWIGSLELAFGGYARFGVQAYRT</sequence>
<dbReference type="STRING" id="547559.Nmag_1317"/>
<dbReference type="Pfam" id="PF26484">
    <property type="entry name" value="WNWW"/>
    <property type="match status" value="1"/>
</dbReference>
<proteinExistence type="predicted"/>